<protein>
    <submittedName>
        <fullName evidence="1">Uncharacterized protein</fullName>
    </submittedName>
</protein>
<organism evidence="1 2">
    <name type="scientific">Armillaria solidipes</name>
    <dbReference type="NCBI Taxonomy" id="1076256"/>
    <lineage>
        <taxon>Eukaryota</taxon>
        <taxon>Fungi</taxon>
        <taxon>Dikarya</taxon>
        <taxon>Basidiomycota</taxon>
        <taxon>Agaricomycotina</taxon>
        <taxon>Agaricomycetes</taxon>
        <taxon>Agaricomycetidae</taxon>
        <taxon>Agaricales</taxon>
        <taxon>Marasmiineae</taxon>
        <taxon>Physalacriaceae</taxon>
        <taxon>Armillaria</taxon>
    </lineage>
</organism>
<evidence type="ECO:0000313" key="1">
    <source>
        <dbReference type="EMBL" id="PBK69856.1"/>
    </source>
</evidence>
<evidence type="ECO:0000313" key="2">
    <source>
        <dbReference type="Proteomes" id="UP000218334"/>
    </source>
</evidence>
<gene>
    <name evidence="1" type="ORF">ARMSODRAFT_149582</name>
</gene>
<dbReference type="EMBL" id="KZ293428">
    <property type="protein sequence ID" value="PBK69856.1"/>
    <property type="molecule type" value="Genomic_DNA"/>
</dbReference>
<dbReference type="AlphaFoldDB" id="A0A2H3C3I0"/>
<proteinExistence type="predicted"/>
<name>A0A2H3C3I0_9AGAR</name>
<reference evidence="2" key="1">
    <citation type="journal article" date="2017" name="Nat. Ecol. Evol.">
        <title>Genome expansion and lineage-specific genetic innovations in the forest pathogenic fungi Armillaria.</title>
        <authorList>
            <person name="Sipos G."/>
            <person name="Prasanna A.N."/>
            <person name="Walter M.C."/>
            <person name="O'Connor E."/>
            <person name="Balint B."/>
            <person name="Krizsan K."/>
            <person name="Kiss B."/>
            <person name="Hess J."/>
            <person name="Varga T."/>
            <person name="Slot J."/>
            <person name="Riley R."/>
            <person name="Boka B."/>
            <person name="Rigling D."/>
            <person name="Barry K."/>
            <person name="Lee J."/>
            <person name="Mihaltcheva S."/>
            <person name="LaButti K."/>
            <person name="Lipzen A."/>
            <person name="Waldron R."/>
            <person name="Moloney N.M."/>
            <person name="Sperisen C."/>
            <person name="Kredics L."/>
            <person name="Vagvoelgyi C."/>
            <person name="Patrignani A."/>
            <person name="Fitzpatrick D."/>
            <person name="Nagy I."/>
            <person name="Doyle S."/>
            <person name="Anderson J.B."/>
            <person name="Grigoriev I.V."/>
            <person name="Gueldener U."/>
            <person name="Muensterkoetter M."/>
            <person name="Nagy L.G."/>
        </authorList>
    </citation>
    <scope>NUCLEOTIDE SEQUENCE [LARGE SCALE GENOMIC DNA]</scope>
    <source>
        <strain evidence="2">28-4</strain>
    </source>
</reference>
<accession>A0A2H3C3I0</accession>
<sequence length="124" mass="14250">MEAPFNATGIKACCVDTPPHPILRVLPSLFAIMCYYRQVRNVYTRSASRRVSFVDCNAHLPLRCGHGVTLPDQEIRCNLVNCKFSTTHPGHCRPPTCTKNCWQYRQYPQQYSPNIDGYCPQCRR</sequence>
<dbReference type="Proteomes" id="UP000218334">
    <property type="component" value="Unassembled WGS sequence"/>
</dbReference>
<keyword evidence="2" id="KW-1185">Reference proteome</keyword>